<gene>
    <name evidence="2" type="ORF">AVDCRST_MAG51-287</name>
</gene>
<feature type="non-terminal residue" evidence="2">
    <location>
        <position position="1"/>
    </location>
</feature>
<feature type="region of interest" description="Disordered" evidence="1">
    <location>
        <begin position="1"/>
        <end position="43"/>
    </location>
</feature>
<organism evidence="2">
    <name type="scientific">uncultured Ramlibacter sp</name>
    <dbReference type="NCBI Taxonomy" id="260755"/>
    <lineage>
        <taxon>Bacteria</taxon>
        <taxon>Pseudomonadati</taxon>
        <taxon>Pseudomonadota</taxon>
        <taxon>Betaproteobacteria</taxon>
        <taxon>Burkholderiales</taxon>
        <taxon>Comamonadaceae</taxon>
        <taxon>Ramlibacter</taxon>
        <taxon>environmental samples</taxon>
    </lineage>
</organism>
<name>A0A6J4NIU3_9BURK</name>
<sequence length="197" mass="21389">ARNDRARLPHARASQPIARGHGSCGGRQGLRRHDHRRHRARGQRVAPDVLRTLRQQVRLPDRAVRSCQPQRAEGPARCHRSRACLADPARACIGCLPRWTGGQPGADAHVVRRDPGPGTNRPRITPASQPGDRLVHAQRGQRVVRRRTAVAAHGDGGRGWHQRAGARVHRAGPGGPARRLGRHGCAAGAGGHRQGRM</sequence>
<reference evidence="2" key="1">
    <citation type="submission" date="2020-02" db="EMBL/GenBank/DDBJ databases">
        <authorList>
            <person name="Meier V. D."/>
        </authorList>
    </citation>
    <scope>NUCLEOTIDE SEQUENCE</scope>
    <source>
        <strain evidence="2">AVDCRST_MAG51</strain>
    </source>
</reference>
<accession>A0A6J4NIU3</accession>
<feature type="region of interest" description="Disordered" evidence="1">
    <location>
        <begin position="150"/>
        <end position="197"/>
    </location>
</feature>
<proteinExistence type="predicted"/>
<feature type="region of interest" description="Disordered" evidence="1">
    <location>
        <begin position="114"/>
        <end position="133"/>
    </location>
</feature>
<evidence type="ECO:0000313" key="2">
    <source>
        <dbReference type="EMBL" id="CAA9388995.1"/>
    </source>
</evidence>
<protein>
    <submittedName>
        <fullName evidence="2">Transcriptional regulator, AcrR family</fullName>
    </submittedName>
</protein>
<evidence type="ECO:0000256" key="1">
    <source>
        <dbReference type="SAM" id="MobiDB-lite"/>
    </source>
</evidence>
<feature type="non-terminal residue" evidence="2">
    <location>
        <position position="197"/>
    </location>
</feature>
<feature type="compositionally biased region" description="Basic residues" evidence="1">
    <location>
        <begin position="29"/>
        <end position="42"/>
    </location>
</feature>
<dbReference type="EMBL" id="CADCUX010000073">
    <property type="protein sequence ID" value="CAA9388995.1"/>
    <property type="molecule type" value="Genomic_DNA"/>
</dbReference>
<dbReference type="AlphaFoldDB" id="A0A6J4NIU3"/>
<feature type="compositionally biased region" description="Gly residues" evidence="1">
    <location>
        <begin position="187"/>
        <end position="197"/>
    </location>
</feature>
<feature type="compositionally biased region" description="Basic residues" evidence="1">
    <location>
        <begin position="160"/>
        <end position="170"/>
    </location>
</feature>